<gene>
    <name evidence="2" type="ORF">METZ01_LOCUS327297</name>
</gene>
<dbReference type="SUPFAM" id="SSF53448">
    <property type="entry name" value="Nucleotide-diphospho-sugar transferases"/>
    <property type="match status" value="1"/>
</dbReference>
<feature type="domain" description="Nucleotidyl transferase" evidence="1">
    <location>
        <begin position="2"/>
        <end position="209"/>
    </location>
</feature>
<dbReference type="PANTHER" id="PTHR47183:SF1">
    <property type="entry name" value="GLUCOSE-1-PHOSPHATE CYTIDYLYLTRANSFERASE"/>
    <property type="match status" value="1"/>
</dbReference>
<dbReference type="Pfam" id="PF00483">
    <property type="entry name" value="NTP_transferase"/>
    <property type="match status" value="1"/>
</dbReference>
<sequence>MKCVILAGGYGTRLGEETNSLPKPMIKIGNMPLLWHIMKIYSQHGINEFVICCGYKVEIIKEYFDQFTSESWDIKTVDTGLNTMTGGRIKRIQKFVENETFCLSYGDDLKKVEISKLVDFHKKQKRLATMTIAKPQPRFGIVEIDGDRVIDIKEKSKQDEKWINGGYFVLEPEIFDYIKGDDTVLENQPLKKLAKIDQLSAFKYEDEYYPMDTLHDKNKLEALWRTGKAYWKIW</sequence>
<dbReference type="PANTHER" id="PTHR47183">
    <property type="entry name" value="GLUCOSE-1-PHOSPHATE CYTIDYLYLTRANSFERASE-RELATED"/>
    <property type="match status" value="1"/>
</dbReference>
<reference evidence="2" key="1">
    <citation type="submission" date="2018-05" db="EMBL/GenBank/DDBJ databases">
        <authorList>
            <person name="Lanie J.A."/>
            <person name="Ng W.-L."/>
            <person name="Kazmierczak K.M."/>
            <person name="Andrzejewski T.M."/>
            <person name="Davidsen T.M."/>
            <person name="Wayne K.J."/>
            <person name="Tettelin H."/>
            <person name="Glass J.I."/>
            <person name="Rusch D."/>
            <person name="Podicherti R."/>
            <person name="Tsui H.-C.T."/>
            <person name="Winkler M.E."/>
        </authorList>
    </citation>
    <scope>NUCLEOTIDE SEQUENCE</scope>
</reference>
<dbReference type="InterPro" id="IPR029044">
    <property type="entry name" value="Nucleotide-diphossugar_trans"/>
</dbReference>
<dbReference type="Gene3D" id="3.90.550.10">
    <property type="entry name" value="Spore Coat Polysaccharide Biosynthesis Protein SpsA, Chain A"/>
    <property type="match status" value="1"/>
</dbReference>
<accession>A0A382PM51</accession>
<dbReference type="InterPro" id="IPR013446">
    <property type="entry name" value="G1P_cyt_trans-like"/>
</dbReference>
<dbReference type="GO" id="GO:0047343">
    <property type="term" value="F:glucose-1-phosphate cytidylyltransferase activity"/>
    <property type="evidence" value="ECO:0007669"/>
    <property type="project" value="InterPro"/>
</dbReference>
<dbReference type="EMBL" id="UINC01108385">
    <property type="protein sequence ID" value="SVC74443.1"/>
    <property type="molecule type" value="Genomic_DNA"/>
</dbReference>
<proteinExistence type="predicted"/>
<dbReference type="InterPro" id="IPR005835">
    <property type="entry name" value="NTP_transferase_dom"/>
</dbReference>
<evidence type="ECO:0000313" key="2">
    <source>
        <dbReference type="EMBL" id="SVC74443.1"/>
    </source>
</evidence>
<protein>
    <recommendedName>
        <fullName evidence="1">Nucleotidyl transferase domain-containing protein</fullName>
    </recommendedName>
</protein>
<name>A0A382PM51_9ZZZZ</name>
<dbReference type="AlphaFoldDB" id="A0A382PM51"/>
<organism evidence="2">
    <name type="scientific">marine metagenome</name>
    <dbReference type="NCBI Taxonomy" id="408172"/>
    <lineage>
        <taxon>unclassified sequences</taxon>
        <taxon>metagenomes</taxon>
        <taxon>ecological metagenomes</taxon>
    </lineage>
</organism>
<evidence type="ECO:0000259" key="1">
    <source>
        <dbReference type="Pfam" id="PF00483"/>
    </source>
</evidence>